<dbReference type="EMBL" id="DAAYTU010000039">
    <property type="protein sequence ID" value="HAG5772609.1"/>
    <property type="molecule type" value="Genomic_DNA"/>
</dbReference>
<feature type="transmembrane region" description="Helical" evidence="1">
    <location>
        <begin position="6"/>
        <end position="27"/>
    </location>
</feature>
<reference evidence="2" key="1">
    <citation type="journal article" date="2018" name="Genome Biol.">
        <title>SKESA: strategic k-mer extension for scrupulous assemblies.</title>
        <authorList>
            <person name="Souvorov A."/>
            <person name="Agarwala R."/>
            <person name="Lipman D.J."/>
        </authorList>
    </citation>
    <scope>NUCLEOTIDE SEQUENCE [LARGE SCALE GENOMIC DNA]</scope>
    <source>
        <strain evidence="2">1839</strain>
    </source>
</reference>
<protein>
    <recommendedName>
        <fullName evidence="3">DUF3592 domain-containing protein</fullName>
    </recommendedName>
</protein>
<accession>A0A765TDU4</accession>
<feature type="transmembrane region" description="Helical" evidence="1">
    <location>
        <begin position="34"/>
        <end position="55"/>
    </location>
</feature>
<feature type="transmembrane region" description="Helical" evidence="1">
    <location>
        <begin position="151"/>
        <end position="169"/>
    </location>
</feature>
<evidence type="ECO:0000313" key="2">
    <source>
        <dbReference type="EMBL" id="HAG5772609.1"/>
    </source>
</evidence>
<keyword evidence="1" id="KW-0472">Membrane</keyword>
<evidence type="ECO:0000256" key="1">
    <source>
        <dbReference type="SAM" id="Phobius"/>
    </source>
</evidence>
<reference evidence="2" key="2">
    <citation type="submission" date="2020-02" db="EMBL/GenBank/DDBJ databases">
        <authorList>
            <consortium name="NCBI Pathogen Detection Project"/>
        </authorList>
    </citation>
    <scope>NUCLEOTIDE SEQUENCE</scope>
    <source>
        <strain evidence="2">1839</strain>
    </source>
</reference>
<dbReference type="AlphaFoldDB" id="A0A765TDU4"/>
<organism evidence="2">
    <name type="scientific">Escherichia coli</name>
    <dbReference type="NCBI Taxonomy" id="562"/>
    <lineage>
        <taxon>Bacteria</taxon>
        <taxon>Pseudomonadati</taxon>
        <taxon>Pseudomonadota</taxon>
        <taxon>Gammaproteobacteria</taxon>
        <taxon>Enterobacterales</taxon>
        <taxon>Enterobacteriaceae</taxon>
        <taxon>Escherichia</taxon>
    </lineage>
</organism>
<keyword evidence="1" id="KW-0812">Transmembrane</keyword>
<keyword evidence="1" id="KW-1133">Transmembrane helix</keyword>
<name>A0A765TDU4_ECOLX</name>
<evidence type="ECO:0008006" key="3">
    <source>
        <dbReference type="Google" id="ProtNLM"/>
    </source>
</evidence>
<comment type="caution">
    <text evidence="2">The sequence shown here is derived from an EMBL/GenBank/DDBJ whole genome shotgun (WGS) entry which is preliminary data.</text>
</comment>
<gene>
    <name evidence="2" type="ORF">GGB84_004365</name>
</gene>
<sequence length="200" mass="23055">MIDFLVSFIIFICVILPSVIAFGLFSFRYIKMNRVICFSGAVILFIIGGCVFFHYEYGITHRGVRVQGTIIDRHVCIDKTLRGPVNTGYCANLSYLDNQQRRHTIALPFQKTDYAYFNHAVIVYDRNDPEQWRITSLDDKIIKIDKFNSTLLIYSLVLLTWGGILQLTIDSPFGKKNQDGNLLKDISLLLSYIRRVTLCR</sequence>
<proteinExistence type="predicted"/>